<dbReference type="EMBL" id="JAAALK010000080">
    <property type="protein sequence ID" value="KAG8094137.1"/>
    <property type="molecule type" value="Genomic_DNA"/>
</dbReference>
<dbReference type="CDD" id="cd22274">
    <property type="entry name" value="DPBB_EXPA_N"/>
    <property type="match status" value="1"/>
</dbReference>
<dbReference type="SMART" id="SM00837">
    <property type="entry name" value="DPBB_1"/>
    <property type="match status" value="1"/>
</dbReference>
<dbReference type="AlphaFoldDB" id="A0A8J6BRS7"/>
<feature type="domain" description="Expansin-like EG45" evidence="9">
    <location>
        <begin position="79"/>
        <end position="193"/>
    </location>
</feature>
<reference evidence="11" key="1">
    <citation type="journal article" date="2021" name="bioRxiv">
        <title>Whole Genome Assembly and Annotation of Northern Wild Rice, Zizania palustris L., Supports a Whole Genome Duplication in the Zizania Genus.</title>
        <authorList>
            <person name="Haas M."/>
            <person name="Kono T."/>
            <person name="Macchietto M."/>
            <person name="Millas R."/>
            <person name="McGilp L."/>
            <person name="Shao M."/>
            <person name="Duquette J."/>
            <person name="Hirsch C.N."/>
            <person name="Kimball J."/>
        </authorList>
    </citation>
    <scope>NUCLEOTIDE SEQUENCE</scope>
    <source>
        <tissue evidence="11">Fresh leaf tissue</tissue>
    </source>
</reference>
<organism evidence="11 12">
    <name type="scientific">Zizania palustris</name>
    <name type="common">Northern wild rice</name>
    <dbReference type="NCBI Taxonomy" id="103762"/>
    <lineage>
        <taxon>Eukaryota</taxon>
        <taxon>Viridiplantae</taxon>
        <taxon>Streptophyta</taxon>
        <taxon>Embryophyta</taxon>
        <taxon>Tracheophyta</taxon>
        <taxon>Spermatophyta</taxon>
        <taxon>Magnoliopsida</taxon>
        <taxon>Liliopsida</taxon>
        <taxon>Poales</taxon>
        <taxon>Poaceae</taxon>
        <taxon>BOP clade</taxon>
        <taxon>Oryzoideae</taxon>
        <taxon>Oryzeae</taxon>
        <taxon>Zizaniinae</taxon>
        <taxon>Zizania</taxon>
    </lineage>
</organism>
<accession>A0A8J6BRS7</accession>
<evidence type="ECO:0000259" key="9">
    <source>
        <dbReference type="PROSITE" id="PS50842"/>
    </source>
</evidence>
<evidence type="ECO:0000256" key="5">
    <source>
        <dbReference type="ARBA" id="ARBA00022525"/>
    </source>
</evidence>
<evidence type="ECO:0000256" key="7">
    <source>
        <dbReference type="ARBA" id="ARBA00023136"/>
    </source>
</evidence>
<name>A0A8J6BRS7_ZIZPA</name>
<comment type="subcellular location">
    <subcellularLocation>
        <location evidence="1">Membrane</location>
        <topology evidence="1">Peripheral membrane protein</topology>
    </subcellularLocation>
    <subcellularLocation>
        <location evidence="2">Secreted</location>
        <location evidence="2">Cell wall</location>
    </subcellularLocation>
</comment>
<feature type="domain" description="Expansin-like CBD" evidence="10">
    <location>
        <begin position="203"/>
        <end position="286"/>
    </location>
</feature>
<evidence type="ECO:0000313" key="11">
    <source>
        <dbReference type="EMBL" id="KAG8094137.1"/>
    </source>
</evidence>
<dbReference type="PROSITE" id="PS50842">
    <property type="entry name" value="EXPANSIN_EG45"/>
    <property type="match status" value="1"/>
</dbReference>
<evidence type="ECO:0000256" key="4">
    <source>
        <dbReference type="ARBA" id="ARBA00022512"/>
    </source>
</evidence>
<evidence type="ECO:0000313" key="12">
    <source>
        <dbReference type="Proteomes" id="UP000729402"/>
    </source>
</evidence>
<dbReference type="Pfam" id="PF03330">
    <property type="entry name" value="DPBB_1"/>
    <property type="match status" value="1"/>
</dbReference>
<keyword evidence="5" id="KW-0964">Secreted</keyword>
<evidence type="ECO:0000256" key="2">
    <source>
        <dbReference type="ARBA" id="ARBA00004191"/>
    </source>
</evidence>
<feature type="chain" id="PRO_5035209384" description="Expansin" evidence="8">
    <location>
        <begin position="24"/>
        <end position="291"/>
    </location>
</feature>
<dbReference type="PROSITE" id="PS50843">
    <property type="entry name" value="EXPANSIN_CBD"/>
    <property type="match status" value="1"/>
</dbReference>
<proteinExistence type="inferred from homology"/>
<dbReference type="InterPro" id="IPR007112">
    <property type="entry name" value="Expansin/allergen_DPBB_dom"/>
</dbReference>
<dbReference type="GO" id="GO:0009664">
    <property type="term" value="P:plant-type cell wall organization"/>
    <property type="evidence" value="ECO:0007669"/>
    <property type="project" value="InterPro"/>
</dbReference>
<reference evidence="11" key="2">
    <citation type="submission" date="2021-02" db="EMBL/GenBank/DDBJ databases">
        <authorList>
            <person name="Kimball J.A."/>
            <person name="Haas M.W."/>
            <person name="Macchietto M."/>
            <person name="Kono T."/>
            <person name="Duquette J."/>
            <person name="Shao M."/>
        </authorList>
    </citation>
    <scope>NUCLEOTIDE SEQUENCE</scope>
    <source>
        <tissue evidence="11">Fresh leaf tissue</tissue>
    </source>
</reference>
<evidence type="ECO:0000256" key="1">
    <source>
        <dbReference type="ARBA" id="ARBA00004170"/>
    </source>
</evidence>
<comment type="caution">
    <text evidence="11">The sequence shown here is derived from an EMBL/GenBank/DDBJ whole genome shotgun (WGS) entry which is preliminary data.</text>
</comment>
<dbReference type="InterPro" id="IPR007117">
    <property type="entry name" value="Expansin_CBD"/>
</dbReference>
<keyword evidence="12" id="KW-1185">Reference proteome</keyword>
<comment type="similarity">
    <text evidence="3">Belongs to the expansin family. Expansin A subfamily.</text>
</comment>
<dbReference type="PANTHER" id="PTHR31867">
    <property type="entry name" value="EXPANSIN-A15"/>
    <property type="match status" value="1"/>
</dbReference>
<keyword evidence="7" id="KW-0472">Membrane</keyword>
<gene>
    <name evidence="11" type="ORF">GUJ93_ZPchr0012g19034</name>
</gene>
<feature type="signal peptide" evidence="8">
    <location>
        <begin position="1"/>
        <end position="23"/>
    </location>
</feature>
<keyword evidence="4" id="KW-0134">Cell wall</keyword>
<evidence type="ECO:0008006" key="13">
    <source>
        <dbReference type="Google" id="ProtNLM"/>
    </source>
</evidence>
<evidence type="ECO:0000259" key="10">
    <source>
        <dbReference type="PROSITE" id="PS50843"/>
    </source>
</evidence>
<keyword evidence="6 8" id="KW-0732">Signal</keyword>
<protein>
    <recommendedName>
        <fullName evidence="13">Expansin</fullName>
    </recommendedName>
</protein>
<dbReference type="OrthoDB" id="5823761at2759"/>
<dbReference type="InterPro" id="IPR009009">
    <property type="entry name" value="RlpA-like_DPBB"/>
</dbReference>
<dbReference type="Pfam" id="PF01357">
    <property type="entry name" value="Expansin_C"/>
    <property type="match status" value="1"/>
</dbReference>
<evidence type="ECO:0000256" key="8">
    <source>
        <dbReference type="SAM" id="SignalP"/>
    </source>
</evidence>
<evidence type="ECO:0000256" key="6">
    <source>
        <dbReference type="ARBA" id="ARBA00022729"/>
    </source>
</evidence>
<sequence length="291" mass="30929">MAGRANNLAILLVAVAVAMTTAAAQLAGASFTTSLWWRQQQQTMTSSAGVVVAAFKTSDWHDGSATFYGDPSGIGDDFGGACGYMSNDIVSLYSANTAALSTPLFADGKGCGQCYELRCVKSPWCNPGSPSVVVTGTNLCPPNWYLPSDNGGWCNPPRQHFDMAPPSFLRLAQRVAGIVPVQFRRVPCQRTGGVRLCLQGNPYWLLLYVMNVGGAGDVYSLSAKPSGSASWIQAAHNWGITYQVFAALDTSQGLAVKMTSYSSPPQTIVVGDAVGPYWTTGLCYQGSNNFY</sequence>
<dbReference type="Proteomes" id="UP000729402">
    <property type="component" value="Unassembled WGS sequence"/>
</dbReference>
<evidence type="ECO:0000256" key="3">
    <source>
        <dbReference type="ARBA" id="ARBA00005392"/>
    </source>
</evidence>
<dbReference type="InterPro" id="IPR002963">
    <property type="entry name" value="Expansin"/>
</dbReference>
<dbReference type="GO" id="GO:0016020">
    <property type="term" value="C:membrane"/>
    <property type="evidence" value="ECO:0007669"/>
    <property type="project" value="UniProtKB-SubCell"/>
</dbReference>